<feature type="transmembrane region" description="Helical" evidence="1">
    <location>
        <begin position="218"/>
        <end position="241"/>
    </location>
</feature>
<dbReference type="NCBIfam" id="NF041560">
    <property type="entry name" value="T6SS_Burk_ExIF"/>
    <property type="match status" value="1"/>
</dbReference>
<protein>
    <submittedName>
        <fullName evidence="2">Uncharacterized protein</fullName>
    </submittedName>
</protein>
<gene>
    <name evidence="2" type="ORF">ID854_19415</name>
</gene>
<evidence type="ECO:0000256" key="1">
    <source>
        <dbReference type="SAM" id="Phobius"/>
    </source>
</evidence>
<evidence type="ECO:0000313" key="2">
    <source>
        <dbReference type="EMBL" id="MBD2802546.1"/>
    </source>
</evidence>
<comment type="caution">
    <text evidence="2">The sequence shown here is derived from an EMBL/GenBank/DDBJ whole genome shotgun (WGS) entry which is preliminary data.</text>
</comment>
<keyword evidence="1" id="KW-0472">Membrane</keyword>
<name>A0AAW3YYS2_9GAMM</name>
<reference evidence="2" key="1">
    <citation type="submission" date="2020-09" db="EMBL/GenBank/DDBJ databases">
        <authorList>
            <person name="Palma L."/>
            <person name="Caballero P."/>
            <person name="Berry C."/>
            <person name="Del Valle E."/>
        </authorList>
    </citation>
    <scope>NUCLEOTIDE SEQUENCE</scope>
    <source>
        <strain evidence="2">M</strain>
    </source>
</reference>
<dbReference type="RefSeq" id="WP_323869693.1">
    <property type="nucleotide sequence ID" value="NZ_JACXBF010000523.1"/>
</dbReference>
<accession>A0AAW3YYS2</accession>
<organism evidence="2">
    <name type="scientific">Xenorhabdus szentirmaii</name>
    <dbReference type="NCBI Taxonomy" id="290112"/>
    <lineage>
        <taxon>Bacteria</taxon>
        <taxon>Pseudomonadati</taxon>
        <taxon>Pseudomonadota</taxon>
        <taxon>Gammaproteobacteria</taxon>
        <taxon>Enterobacterales</taxon>
        <taxon>Morganellaceae</taxon>
        <taxon>Xenorhabdus</taxon>
    </lineage>
</organism>
<dbReference type="Proteomes" id="UP001193920">
    <property type="component" value="Unassembled WGS sequence"/>
</dbReference>
<sequence>MRLDENKKIMDYEDVRNRIKECERYITSLKEELNEREVDSIGFDYFDKDLDIRIKEAEVTLIELKEILKTEPPQPELPPQGLLFKIEGKIEELEIQYIKNYFDDRAYTTVKYERDRKIEISLTMILMALGNFASAASLNKFENRKMNVSSFVKGKINGKPFYGWLGKTVIKENDYVEMVVIEKDNCYIAYAITLPEKRLIMITPECEYGRYYMVKLSVLGSIILGLIPFFLLHFLVLVMIII</sequence>
<dbReference type="EMBL" id="JACXBF010000523">
    <property type="protein sequence ID" value="MBD2802546.1"/>
    <property type="molecule type" value="Genomic_DNA"/>
</dbReference>
<proteinExistence type="predicted"/>
<keyword evidence="1" id="KW-1133">Transmembrane helix</keyword>
<dbReference type="InterPro" id="IPR048130">
    <property type="entry name" value="T6SS_ExIF-like"/>
</dbReference>
<reference evidence="2" key="2">
    <citation type="journal article" date="2024" name="Toxins">
        <title>Genome Sequence Analysis of Native Xenorhabdus Strains Isolated from Entomopathogenic Nematodes in Argentina.</title>
        <authorList>
            <person name="Palma L."/>
            <person name="Frizzo L."/>
            <person name="Kaiser S."/>
            <person name="Berry C."/>
            <person name="Caballero P."/>
            <person name="Bode H.B."/>
            <person name="Del Valle E.E."/>
        </authorList>
    </citation>
    <scope>NUCLEOTIDE SEQUENCE</scope>
    <source>
        <strain evidence="2">M</strain>
    </source>
</reference>
<dbReference type="AlphaFoldDB" id="A0AAW3YYS2"/>
<keyword evidence="1" id="KW-0812">Transmembrane</keyword>